<gene>
    <name evidence="4" type="ORF">EANT1437_LOCUS6021</name>
</gene>
<keyword evidence="3" id="KW-0539">Nucleus</keyword>
<evidence type="ECO:0000256" key="2">
    <source>
        <dbReference type="ARBA" id="ARBA00009761"/>
    </source>
</evidence>
<dbReference type="Pfam" id="PF08661">
    <property type="entry name" value="Rep_fac-A_3"/>
    <property type="match status" value="1"/>
</dbReference>
<proteinExistence type="inferred from homology"/>
<dbReference type="GO" id="GO:0006260">
    <property type="term" value="P:DNA replication"/>
    <property type="evidence" value="ECO:0007669"/>
    <property type="project" value="InterPro"/>
</dbReference>
<dbReference type="GO" id="GO:0003677">
    <property type="term" value="F:DNA binding"/>
    <property type="evidence" value="ECO:0007669"/>
    <property type="project" value="InterPro"/>
</dbReference>
<evidence type="ECO:0000256" key="3">
    <source>
        <dbReference type="ARBA" id="ARBA00023242"/>
    </source>
</evidence>
<dbReference type="GO" id="GO:0006281">
    <property type="term" value="P:DNA repair"/>
    <property type="evidence" value="ECO:0007669"/>
    <property type="project" value="InterPro"/>
</dbReference>
<evidence type="ECO:0008006" key="5">
    <source>
        <dbReference type="Google" id="ProtNLM"/>
    </source>
</evidence>
<dbReference type="GO" id="GO:0006310">
    <property type="term" value="P:DNA recombination"/>
    <property type="evidence" value="ECO:0007669"/>
    <property type="project" value="InterPro"/>
</dbReference>
<dbReference type="Gene3D" id="2.40.50.140">
    <property type="entry name" value="Nucleic acid-binding proteins"/>
    <property type="match status" value="1"/>
</dbReference>
<dbReference type="SUPFAM" id="SSF50249">
    <property type="entry name" value="Nucleic acid-binding proteins"/>
    <property type="match status" value="1"/>
</dbReference>
<protein>
    <recommendedName>
        <fullName evidence="5">Replication factor A protein 3</fullName>
    </recommendedName>
</protein>
<dbReference type="AlphaFoldDB" id="A0A7S2RCY3"/>
<evidence type="ECO:0000256" key="1">
    <source>
        <dbReference type="ARBA" id="ARBA00004123"/>
    </source>
</evidence>
<name>A0A7S2RCY3_9STRA</name>
<accession>A0A7S2RCY3</accession>
<dbReference type="InterPro" id="IPR012340">
    <property type="entry name" value="NA-bd_OB-fold"/>
</dbReference>
<organism evidence="4">
    <name type="scientific">Eucampia antarctica</name>
    <dbReference type="NCBI Taxonomy" id="49252"/>
    <lineage>
        <taxon>Eukaryota</taxon>
        <taxon>Sar</taxon>
        <taxon>Stramenopiles</taxon>
        <taxon>Ochrophyta</taxon>
        <taxon>Bacillariophyta</taxon>
        <taxon>Mediophyceae</taxon>
        <taxon>Biddulphiophycidae</taxon>
        <taxon>Hemiaulales</taxon>
        <taxon>Hemiaulaceae</taxon>
        <taxon>Eucampia</taxon>
    </lineage>
</organism>
<evidence type="ECO:0000313" key="4">
    <source>
        <dbReference type="EMBL" id="CAD9667612.1"/>
    </source>
</evidence>
<comment type="similarity">
    <text evidence="2">Belongs to the replication factor A protein 3 family.</text>
</comment>
<comment type="subcellular location">
    <subcellularLocation>
        <location evidence="1">Nucleus</location>
    </subcellularLocation>
</comment>
<dbReference type="InterPro" id="IPR013970">
    <property type="entry name" value="Rfa2"/>
</dbReference>
<reference evidence="4" key="1">
    <citation type="submission" date="2021-01" db="EMBL/GenBank/DDBJ databases">
        <authorList>
            <person name="Corre E."/>
            <person name="Pelletier E."/>
            <person name="Niang G."/>
            <person name="Scheremetjew M."/>
            <person name="Finn R."/>
            <person name="Kale V."/>
            <person name="Holt S."/>
            <person name="Cochrane G."/>
            <person name="Meng A."/>
            <person name="Brown T."/>
            <person name="Cohen L."/>
        </authorList>
    </citation>
    <scope>NUCLEOTIDE SEQUENCE</scope>
    <source>
        <strain evidence="4">CCMP1452</strain>
    </source>
</reference>
<dbReference type="GO" id="GO:0031981">
    <property type="term" value="C:nuclear lumen"/>
    <property type="evidence" value="ECO:0007669"/>
    <property type="project" value="UniProtKB-ARBA"/>
</dbReference>
<dbReference type="EMBL" id="HBHI01011711">
    <property type="protein sequence ID" value="CAD9667612.1"/>
    <property type="molecule type" value="Transcribed_RNA"/>
</dbReference>
<sequence>MAEQSQPDGWYSRVNSSMIQSGNHKNLIVSIAGTLESTDGTIVNVRSVDKGSIPIQVEPDFEFQQGKNVEIIGSVSEQNSVQSFVVRDMGSDFDPEIYNEMIQMQQDPKYAEYFSVPK</sequence>